<dbReference type="PRINTS" id="PR01415">
    <property type="entry name" value="ANKYRIN"/>
</dbReference>
<evidence type="ECO:0000256" key="6">
    <source>
        <dbReference type="PROSITE-ProRule" id="PRU00175"/>
    </source>
</evidence>
<dbReference type="InterPro" id="IPR013083">
    <property type="entry name" value="Znf_RING/FYVE/PHD"/>
</dbReference>
<proteinExistence type="predicted"/>
<dbReference type="PANTHER" id="PTHR24161:SF85">
    <property type="entry name" value="PALMITOYLTRANSFERASE HIP14"/>
    <property type="match status" value="1"/>
</dbReference>
<keyword evidence="2 6" id="KW-0863">Zinc-finger</keyword>
<keyword evidence="1" id="KW-0677">Repeat</keyword>
<evidence type="ECO:0000256" key="2">
    <source>
        <dbReference type="ARBA" id="ARBA00022771"/>
    </source>
</evidence>
<evidence type="ECO:0000256" key="5">
    <source>
        <dbReference type="PROSITE-ProRule" id="PRU00023"/>
    </source>
</evidence>
<dbReference type="WBParaSite" id="PSAMB.scaffold3804size16838.g22600.t1">
    <property type="protein sequence ID" value="PSAMB.scaffold3804size16838.g22600.t1"/>
    <property type="gene ID" value="PSAMB.scaffold3804size16838.g22600"/>
</dbReference>
<reference evidence="10" key="1">
    <citation type="submission" date="2022-11" db="UniProtKB">
        <authorList>
            <consortium name="WormBaseParasite"/>
        </authorList>
    </citation>
    <scope>IDENTIFICATION</scope>
</reference>
<dbReference type="AlphaFoldDB" id="A0A914WG05"/>
<keyword evidence="2 6" id="KW-0479">Metal-binding</keyword>
<dbReference type="PANTHER" id="PTHR24161">
    <property type="entry name" value="ANK_REP_REGION DOMAIN-CONTAINING PROTEIN-RELATED"/>
    <property type="match status" value="1"/>
</dbReference>
<protein>
    <submittedName>
        <fullName evidence="10">RING-type domain-containing protein</fullName>
    </submittedName>
</protein>
<dbReference type="InterPro" id="IPR001841">
    <property type="entry name" value="Znf_RING"/>
</dbReference>
<dbReference type="Pfam" id="PF00023">
    <property type="entry name" value="Ank"/>
    <property type="match status" value="1"/>
</dbReference>
<dbReference type="Proteomes" id="UP000887566">
    <property type="component" value="Unplaced"/>
</dbReference>
<dbReference type="PROSITE" id="PS50088">
    <property type="entry name" value="ANK_REPEAT"/>
    <property type="match status" value="2"/>
</dbReference>
<dbReference type="PROSITE" id="PS50089">
    <property type="entry name" value="ZF_RING_2"/>
    <property type="match status" value="1"/>
</dbReference>
<dbReference type="Gene3D" id="1.25.40.20">
    <property type="entry name" value="Ankyrin repeat-containing domain"/>
    <property type="match status" value="2"/>
</dbReference>
<accession>A0A914WG05</accession>
<dbReference type="InterPro" id="IPR036770">
    <property type="entry name" value="Ankyrin_rpt-contain_sf"/>
</dbReference>
<keyword evidence="3" id="KW-0862">Zinc</keyword>
<evidence type="ECO:0000256" key="4">
    <source>
        <dbReference type="ARBA" id="ARBA00023043"/>
    </source>
</evidence>
<evidence type="ECO:0000256" key="7">
    <source>
        <dbReference type="SAM" id="MobiDB-lite"/>
    </source>
</evidence>
<dbReference type="Gene3D" id="3.30.40.10">
    <property type="entry name" value="Zinc/RING finger domain, C3HC4 (zinc finger)"/>
    <property type="match status" value="1"/>
</dbReference>
<feature type="repeat" description="ANK" evidence="5">
    <location>
        <begin position="472"/>
        <end position="493"/>
    </location>
</feature>
<feature type="region of interest" description="Disordered" evidence="7">
    <location>
        <begin position="16"/>
        <end position="37"/>
    </location>
</feature>
<dbReference type="SMART" id="SM00248">
    <property type="entry name" value="ANK"/>
    <property type="match status" value="6"/>
</dbReference>
<evidence type="ECO:0000259" key="8">
    <source>
        <dbReference type="PROSITE" id="PS50089"/>
    </source>
</evidence>
<keyword evidence="4 5" id="KW-0040">ANK repeat</keyword>
<keyword evidence="9" id="KW-1185">Reference proteome</keyword>
<dbReference type="InterPro" id="IPR002110">
    <property type="entry name" value="Ankyrin_rpt"/>
</dbReference>
<name>A0A914WG05_9BILA</name>
<evidence type="ECO:0000313" key="9">
    <source>
        <dbReference type="Proteomes" id="UP000887566"/>
    </source>
</evidence>
<sequence length="737" mass="81360">MEGIFSKTLASVEPRSRAHGVGSGLEASVGGGQTKRSAMMTSTDKIDVRKFSPPDLVRVTVGDEETFRQKQLDADGTWEDSYSMYIGQIGVVTKNREGGMCDVLFVHGIELEADARQLVGVVGTTEDEKKIAFVSLQLHERCLGRCLAACWFPGDMAVVFPHPQFLLMTNGQLADFTLLDQWAGRLVMVEVVTDGIISVKSVEDRDDIDSIELSPPSLVPVLICSSATQQIVRWRNNTVEIPFASIFKNRTPKPDDLRSLYNSIQSHDVAGVEHFVKHFIGAVDVAFGETGETALMYAINTNNLSVVNLLLQAGASPRQTNAAGTPAFHFFFERPACQLGSLDILERLIERCGRRLNEVVDGNLRTLLHMAVENKHSIALGRLLECADLDVNAQDAVLRTPLHYVADSKEGDSKLLSIGSQLLSCGADVLIVDSNCFTPLHYCAMHGNRKLLVEMLETSAYLPSGDVEKPNDGWTPLHFAAVNGHVSVVEELIGNEWCNVDARTSDDQSIFHLMHSVLQSQLYKRLKPGQPHSDVLSCSLFQVYESLVRFGANLNVYTENHGTPLHFAFQQLCLAIASSGGKQPDSTLIARLYAVDESAKEISLTNNLLPICAAWPQLAVVCFLLCKGASVMQKTPQDMTVFEMAPLNLRCLIFYFHKLYSCLRDDRNRMRTLCLFCDSRSNVVYLKPCQHLAPFCDECANRDAALALPKCPTCRERIVDRIDLDGKSIERVGACAT</sequence>
<dbReference type="SUPFAM" id="SSF48403">
    <property type="entry name" value="Ankyrin repeat"/>
    <property type="match status" value="2"/>
</dbReference>
<evidence type="ECO:0000256" key="1">
    <source>
        <dbReference type="ARBA" id="ARBA00022737"/>
    </source>
</evidence>
<dbReference type="GO" id="GO:0008270">
    <property type="term" value="F:zinc ion binding"/>
    <property type="evidence" value="ECO:0007669"/>
    <property type="project" value="UniProtKB-KW"/>
</dbReference>
<dbReference type="PROSITE" id="PS50297">
    <property type="entry name" value="ANK_REP_REGION"/>
    <property type="match status" value="2"/>
</dbReference>
<feature type="repeat" description="ANK" evidence="5">
    <location>
        <begin position="290"/>
        <end position="322"/>
    </location>
</feature>
<evidence type="ECO:0000256" key="3">
    <source>
        <dbReference type="ARBA" id="ARBA00022833"/>
    </source>
</evidence>
<organism evidence="9 10">
    <name type="scientific">Plectus sambesii</name>
    <dbReference type="NCBI Taxonomy" id="2011161"/>
    <lineage>
        <taxon>Eukaryota</taxon>
        <taxon>Metazoa</taxon>
        <taxon>Ecdysozoa</taxon>
        <taxon>Nematoda</taxon>
        <taxon>Chromadorea</taxon>
        <taxon>Plectida</taxon>
        <taxon>Plectina</taxon>
        <taxon>Plectoidea</taxon>
        <taxon>Plectidae</taxon>
        <taxon>Plectus</taxon>
    </lineage>
</organism>
<evidence type="ECO:0000313" key="10">
    <source>
        <dbReference type="WBParaSite" id="PSAMB.scaffold3804size16838.g22600.t1"/>
    </source>
</evidence>
<feature type="domain" description="RING-type" evidence="8">
    <location>
        <begin position="674"/>
        <end position="715"/>
    </location>
</feature>
<dbReference type="Pfam" id="PF12796">
    <property type="entry name" value="Ank_2"/>
    <property type="match status" value="1"/>
</dbReference>
<dbReference type="Pfam" id="PF13920">
    <property type="entry name" value="zf-C3HC4_3"/>
    <property type="match status" value="1"/>
</dbReference>